<evidence type="ECO:0000256" key="4">
    <source>
        <dbReference type="ARBA" id="ARBA00022692"/>
    </source>
</evidence>
<keyword evidence="3" id="KW-1003">Cell membrane</keyword>
<accession>A0A0M5MQ59</accession>
<feature type="transmembrane region" description="Helical" evidence="7">
    <location>
        <begin position="145"/>
        <end position="166"/>
    </location>
</feature>
<evidence type="ECO:0000256" key="7">
    <source>
        <dbReference type="SAM" id="Phobius"/>
    </source>
</evidence>
<keyword evidence="9" id="KW-1185">Reference proteome</keyword>
<gene>
    <name evidence="8" type="ORF">AOC03_11690</name>
</gene>
<feature type="transmembrane region" description="Helical" evidence="7">
    <location>
        <begin position="80"/>
        <end position="101"/>
    </location>
</feature>
<evidence type="ECO:0000256" key="5">
    <source>
        <dbReference type="ARBA" id="ARBA00022989"/>
    </source>
</evidence>
<evidence type="ECO:0000256" key="1">
    <source>
        <dbReference type="ARBA" id="ARBA00004651"/>
    </source>
</evidence>
<feature type="transmembrane region" description="Helical" evidence="7">
    <location>
        <begin position="187"/>
        <end position="208"/>
    </location>
</feature>
<dbReference type="AlphaFoldDB" id="A0A0M5MQ59"/>
<keyword evidence="4 7" id="KW-0812">Transmembrane</keyword>
<protein>
    <submittedName>
        <fullName evidence="8">Sodium:dicarboxylate symporter</fullName>
    </submittedName>
</protein>
<dbReference type="RefSeq" id="WP_062536220.1">
    <property type="nucleotide sequence ID" value="NZ_CP012678.1"/>
</dbReference>
<dbReference type="Proteomes" id="UP000059847">
    <property type="component" value="Chromosome"/>
</dbReference>
<proteinExistence type="predicted"/>
<comment type="subcellular location">
    <subcellularLocation>
        <location evidence="1">Cell membrane</location>
        <topology evidence="1">Multi-pass membrane protein</topology>
    </subcellularLocation>
</comment>
<dbReference type="GO" id="GO:0005886">
    <property type="term" value="C:plasma membrane"/>
    <property type="evidence" value="ECO:0007669"/>
    <property type="project" value="UniProtKB-SubCell"/>
</dbReference>
<dbReference type="PANTHER" id="PTHR42865">
    <property type="entry name" value="PROTON/GLUTAMATE-ASPARTATE SYMPORTER"/>
    <property type="match status" value="1"/>
</dbReference>
<sequence>MGKIWRWYMNMSFMVKMTGGFLIGILLGVVLGEHSSFLAPLGTLFLNLLKMIVIPLVIFSLMVAVNHSNPKELGRIGLKIFPFYLFSTGIAVVIGIILAKITNPGAGFSLPTEVVMDAPIRPSFVDTLLNMVPSNIFNALAQGDILAVVFVSVIAGLAILFMRHSLDEKQQEMGDFLFKLLEAGNEVISKILNGILVYAPIGVLGITANTFGTQGLDTAIALGKFIGTSYLGVIILVGVAFPIMMKVFGIKVIQFYKDIKEAAFTSFVTSSSIGTLPVTIKCAEKAGIGERVAKLTLPIGATVNMNGTAIRFGVAVIFAAEIMGMTLSTPELATIVIIGTMAAIGTAGVPGAGLIGMSIVFTQAGLPIEIVALTAGINILVDMIFTFGNVVGDLVGAKIVDQTEKWKVDNTVEENAVIVTSSARM</sequence>
<dbReference type="SUPFAM" id="SSF118215">
    <property type="entry name" value="Proton glutamate symport protein"/>
    <property type="match status" value="1"/>
</dbReference>
<evidence type="ECO:0000256" key="3">
    <source>
        <dbReference type="ARBA" id="ARBA00022475"/>
    </source>
</evidence>
<evidence type="ECO:0000313" key="8">
    <source>
        <dbReference type="EMBL" id="ALF60625.1"/>
    </source>
</evidence>
<feature type="transmembrane region" description="Helical" evidence="7">
    <location>
        <begin position="333"/>
        <end position="361"/>
    </location>
</feature>
<dbReference type="EMBL" id="CP012678">
    <property type="protein sequence ID" value="ALF60625.1"/>
    <property type="molecule type" value="Genomic_DNA"/>
</dbReference>
<dbReference type="PANTHER" id="PTHR42865:SF7">
    <property type="entry name" value="PROTON_GLUTAMATE-ASPARTATE SYMPORTER"/>
    <property type="match status" value="1"/>
</dbReference>
<dbReference type="KEGG" id="pur:AOC03_11690"/>
<dbReference type="PRINTS" id="PR00173">
    <property type="entry name" value="EDTRNSPORT"/>
</dbReference>
<evidence type="ECO:0000256" key="2">
    <source>
        <dbReference type="ARBA" id="ARBA00022448"/>
    </source>
</evidence>
<dbReference type="InterPro" id="IPR001991">
    <property type="entry name" value="Na-dicarboxylate_symporter"/>
</dbReference>
<evidence type="ECO:0000313" key="9">
    <source>
        <dbReference type="Proteomes" id="UP000059847"/>
    </source>
</evidence>
<keyword evidence="6 7" id="KW-0472">Membrane</keyword>
<dbReference type="Gene3D" id="1.10.3860.10">
    <property type="entry name" value="Sodium:dicarboxylate symporter"/>
    <property type="match status" value="1"/>
</dbReference>
<feature type="transmembrane region" description="Helical" evidence="7">
    <location>
        <begin position="48"/>
        <end position="68"/>
    </location>
</feature>
<feature type="transmembrane region" description="Helical" evidence="7">
    <location>
        <begin position="228"/>
        <end position="248"/>
    </location>
</feature>
<dbReference type="STRING" id="45610.AOC03_11690"/>
<dbReference type="GO" id="GO:0015293">
    <property type="term" value="F:symporter activity"/>
    <property type="evidence" value="ECO:0007669"/>
    <property type="project" value="UniProtKB-KW"/>
</dbReference>
<organism evidence="8 9">
    <name type="scientific">Psychrobacter urativorans</name>
    <dbReference type="NCBI Taxonomy" id="45610"/>
    <lineage>
        <taxon>Bacteria</taxon>
        <taxon>Pseudomonadati</taxon>
        <taxon>Pseudomonadota</taxon>
        <taxon>Gammaproteobacteria</taxon>
        <taxon>Moraxellales</taxon>
        <taxon>Moraxellaceae</taxon>
        <taxon>Psychrobacter</taxon>
    </lineage>
</organism>
<dbReference type="InterPro" id="IPR036458">
    <property type="entry name" value="Na:dicarbo_symporter_sf"/>
</dbReference>
<dbReference type="OrthoDB" id="9766690at2"/>
<name>A0A0M5MQ59_9GAMM</name>
<reference evidence="8 9" key="1">
    <citation type="submission" date="2015-09" db="EMBL/GenBank/DDBJ databases">
        <title>Complete genome of Psychrobacter urativorans R10.10B.</title>
        <authorList>
            <person name="See-Too W.S."/>
            <person name="Chan K.G."/>
        </authorList>
    </citation>
    <scope>NUCLEOTIDE SEQUENCE [LARGE SCALE GENOMIC DNA]</scope>
    <source>
        <strain evidence="8 9">R10.10B</strain>
    </source>
</reference>
<evidence type="ECO:0000256" key="6">
    <source>
        <dbReference type="ARBA" id="ARBA00023136"/>
    </source>
</evidence>
<dbReference type="Pfam" id="PF00375">
    <property type="entry name" value="SDF"/>
    <property type="match status" value="1"/>
</dbReference>
<keyword evidence="5 7" id="KW-1133">Transmembrane helix</keyword>
<keyword evidence="2" id="KW-0813">Transport</keyword>
<feature type="transmembrane region" description="Helical" evidence="7">
    <location>
        <begin position="368"/>
        <end position="388"/>
    </location>
</feature>